<dbReference type="KEGG" id="abq:ABAZ39_15690"/>
<dbReference type="PROSITE" id="PS51318">
    <property type="entry name" value="TAT"/>
    <property type="match status" value="1"/>
</dbReference>
<evidence type="ECO:0000313" key="1">
    <source>
        <dbReference type="EMBL" id="AIB13394.1"/>
    </source>
</evidence>
<dbReference type="NCBIfam" id="TIGR01409">
    <property type="entry name" value="TAT_signal_seq"/>
    <property type="match status" value="1"/>
</dbReference>
<dbReference type="AlphaFoldDB" id="A0A060DR25"/>
<dbReference type="RefSeq" id="WP_040133895.1">
    <property type="nucleotide sequence ID" value="NZ_CP007794.1"/>
</dbReference>
<proteinExistence type="predicted"/>
<dbReference type="InterPro" id="IPR006311">
    <property type="entry name" value="TAT_signal"/>
</dbReference>
<keyword evidence="1" id="KW-0614">Plasmid</keyword>
<dbReference type="InterPro" id="IPR014177">
    <property type="entry name" value="Formate_DH_TAT-contain"/>
</dbReference>
<dbReference type="EMBL" id="CP007794">
    <property type="protein sequence ID" value="AIB13394.1"/>
    <property type="molecule type" value="Genomic_DNA"/>
</dbReference>
<organism evidence="1 2">
    <name type="scientific">Azospirillum argentinense</name>
    <dbReference type="NCBI Taxonomy" id="2970906"/>
    <lineage>
        <taxon>Bacteria</taxon>
        <taxon>Pseudomonadati</taxon>
        <taxon>Pseudomonadota</taxon>
        <taxon>Alphaproteobacteria</taxon>
        <taxon>Rhodospirillales</taxon>
        <taxon>Azospirillaceae</taxon>
        <taxon>Azospirillum</taxon>
    </lineage>
</organism>
<reference evidence="1 2" key="1">
    <citation type="journal article" date="2014" name="Genome Announc.">
        <title>Complete Genome Sequence of the Model Rhizosphere Strain Azospirillum brasilense Az39, Successfully Applied in Agriculture.</title>
        <authorList>
            <person name="Rivera D."/>
            <person name="Revale S."/>
            <person name="Molina R."/>
            <person name="Gualpa J."/>
            <person name="Puente M."/>
            <person name="Maroniche G."/>
            <person name="Paris G."/>
            <person name="Baker D."/>
            <person name="Clavijo B."/>
            <person name="McLay K."/>
            <person name="Spaepen S."/>
            <person name="Perticari A."/>
            <person name="Vazquez M."/>
            <person name="Wisniewski-Dye F."/>
            <person name="Watkins C."/>
            <person name="Martinez-Abarca F."/>
            <person name="Vanderleyden J."/>
            <person name="Cassan F."/>
        </authorList>
    </citation>
    <scope>NUCLEOTIDE SEQUENCE [LARGE SCALE GENOMIC DNA]</scope>
    <source>
        <strain evidence="1 2">Az39</strain>
        <plasmid evidence="1">AbAZ39_p1</plasmid>
    </source>
</reference>
<dbReference type="NCBIfam" id="TIGR02811">
    <property type="entry name" value="formate_TAT"/>
    <property type="match status" value="1"/>
</dbReference>
<name>A0A060DR25_9PROT</name>
<geneLocation type="plasmid" evidence="1 2">
    <name>AbAZ39_p1</name>
</geneLocation>
<evidence type="ECO:0000313" key="2">
    <source>
        <dbReference type="Proteomes" id="UP000027186"/>
    </source>
</evidence>
<gene>
    <name evidence="1" type="ORF">ABAZ39_15690</name>
</gene>
<protein>
    <recommendedName>
        <fullName evidence="3">Secreted protein</fullName>
    </recommendedName>
</protein>
<sequence length="71" mass="7753">MRRDDNPKAGKAGLERRSLLKGLGLGAAGAATAAAALRAAPAEAMESRQEQVKSRYRETEHVKRFYALNRL</sequence>
<dbReference type="PIRSF" id="PIRSF036704">
    <property type="entry name" value="UCP036704"/>
    <property type="match status" value="1"/>
</dbReference>
<evidence type="ECO:0008006" key="3">
    <source>
        <dbReference type="Google" id="ProtNLM"/>
    </source>
</evidence>
<accession>A0A060DR25</accession>
<dbReference type="Proteomes" id="UP000027186">
    <property type="component" value="Plasmid AbAZ39_p1"/>
</dbReference>
<dbReference type="InterPro" id="IPR019546">
    <property type="entry name" value="TAT_signal_bac_arc"/>
</dbReference>